<dbReference type="AlphaFoldDB" id="A0A1I9Q723"/>
<proteinExistence type="evidence at transcript level"/>
<protein>
    <submittedName>
        <fullName evidence="2">DNA repair protein Rev1</fullName>
    </submittedName>
</protein>
<dbReference type="EMBL" id="KX517875">
    <property type="protein sequence ID" value="AOR51699.1"/>
    <property type="molecule type" value="mRNA"/>
</dbReference>
<organism evidence="2">
    <name type="scientific">Phaffia rhodozyma</name>
    <name type="common">Yeast</name>
    <name type="synonym">Xanthophyllomyces dendrorhous</name>
    <dbReference type="NCBI Taxonomy" id="264483"/>
    <lineage>
        <taxon>Eukaryota</taxon>
        <taxon>Fungi</taxon>
        <taxon>Dikarya</taxon>
        <taxon>Basidiomycota</taxon>
        <taxon>Agaricomycotina</taxon>
        <taxon>Tremellomycetes</taxon>
        <taxon>Cystofilobasidiales</taxon>
        <taxon>Mrakiaceae</taxon>
        <taxon>Phaffia</taxon>
    </lineage>
</organism>
<dbReference type="SUPFAM" id="SSF52113">
    <property type="entry name" value="BRCT domain"/>
    <property type="match status" value="1"/>
</dbReference>
<dbReference type="InterPro" id="IPR001357">
    <property type="entry name" value="BRCT_dom"/>
</dbReference>
<sequence>MYPGKKVTHILTAASLSGSKTHALLTKTVGWKPVVVDPMWIVECVNSGKRIGSEKWKIGGIRVNQPSIGQFITRPGSTSSSISKSIQPRANLTRPSSRSLSVSCASPSSIISDHSSTVPVWTQKRTSTCPSVCADLVKPAVEVIDLCDSDNN</sequence>
<dbReference type="Gene3D" id="3.40.50.10190">
    <property type="entry name" value="BRCT domain"/>
    <property type="match status" value="1"/>
</dbReference>
<accession>A0A1I9Q723</accession>
<evidence type="ECO:0000259" key="1">
    <source>
        <dbReference type="PROSITE" id="PS50172"/>
    </source>
</evidence>
<name>A0A1I9Q723_PHARH</name>
<dbReference type="InterPro" id="IPR036420">
    <property type="entry name" value="BRCT_dom_sf"/>
</dbReference>
<gene>
    <name evidence="2" type="primary">REV1</name>
</gene>
<evidence type="ECO:0000313" key="2">
    <source>
        <dbReference type="EMBL" id="AOR51699.1"/>
    </source>
</evidence>
<dbReference type="PROSITE" id="PS50172">
    <property type="entry name" value="BRCT"/>
    <property type="match status" value="1"/>
</dbReference>
<reference evidence="2" key="1">
    <citation type="journal article" date="2016" name="Microb. Cell Fact.">
        <title>Regulation of carotenogenesis in the red yeast Xanthophyllomyces dendrorhous: the role of the transcriptional co-repressor complex Cyc8-Tup1 involved in catabolic repression.</title>
        <authorList>
            <person name="Cordova P."/>
            <person name="Alcaino J."/>
            <person name="Bravo N."/>
            <person name="Barahona S."/>
            <person name="Sepulveda D."/>
            <person name="Fernandez-Lobato M."/>
            <person name="Baeza M."/>
            <person name="Cifuentes V."/>
        </authorList>
    </citation>
    <scope>NUCLEOTIDE SEQUENCE</scope>
    <source>
        <strain evidence="2">UCD 67-385</strain>
    </source>
</reference>
<feature type="domain" description="BRCT" evidence="1">
    <location>
        <begin position="1"/>
        <end position="58"/>
    </location>
</feature>